<keyword evidence="3" id="KW-0285">Flavoprotein</keyword>
<evidence type="ECO:0000313" key="9">
    <source>
        <dbReference type="Proteomes" id="UP001595816"/>
    </source>
</evidence>
<comment type="cofactor">
    <cofactor evidence="1">
        <name>FAD</name>
        <dbReference type="ChEBI" id="CHEBI:57692"/>
    </cofactor>
</comment>
<evidence type="ECO:0000256" key="5">
    <source>
        <dbReference type="ARBA" id="ARBA00023002"/>
    </source>
</evidence>
<comment type="similarity">
    <text evidence="2">Belongs to the acyl-CoA dehydrogenase family.</text>
</comment>
<keyword evidence="9" id="KW-1185">Reference proteome</keyword>
<dbReference type="Pfam" id="PF00441">
    <property type="entry name" value="Acyl-CoA_dh_1"/>
    <property type="match status" value="1"/>
</dbReference>
<feature type="domain" description="Acyl-CoA dehydrogenase/oxidase C-terminal" evidence="6">
    <location>
        <begin position="210"/>
        <end position="349"/>
    </location>
</feature>
<evidence type="ECO:0000313" key="8">
    <source>
        <dbReference type="EMBL" id="MFC4134435.1"/>
    </source>
</evidence>
<feature type="domain" description="Acyl-CoA dehydrogenase/oxidase N-terminal" evidence="7">
    <location>
        <begin position="8"/>
        <end position="102"/>
    </location>
</feature>
<evidence type="ECO:0000259" key="6">
    <source>
        <dbReference type="Pfam" id="PF00441"/>
    </source>
</evidence>
<organism evidence="8 9">
    <name type="scientific">Hamadaea flava</name>
    <dbReference type="NCBI Taxonomy" id="1742688"/>
    <lineage>
        <taxon>Bacteria</taxon>
        <taxon>Bacillati</taxon>
        <taxon>Actinomycetota</taxon>
        <taxon>Actinomycetes</taxon>
        <taxon>Micromonosporales</taxon>
        <taxon>Micromonosporaceae</taxon>
        <taxon>Hamadaea</taxon>
    </lineage>
</organism>
<proteinExistence type="inferred from homology"/>
<evidence type="ECO:0000256" key="2">
    <source>
        <dbReference type="ARBA" id="ARBA00009347"/>
    </source>
</evidence>
<dbReference type="EC" id="1.-.-.-" evidence="8"/>
<accession>A0ABV8LVY0</accession>
<gene>
    <name evidence="8" type="ORF">ACFOZ4_27805</name>
</gene>
<dbReference type="EMBL" id="JBHSAY010000015">
    <property type="protein sequence ID" value="MFC4134435.1"/>
    <property type="molecule type" value="Genomic_DNA"/>
</dbReference>
<dbReference type="GO" id="GO:0016491">
    <property type="term" value="F:oxidoreductase activity"/>
    <property type="evidence" value="ECO:0007669"/>
    <property type="project" value="UniProtKB-KW"/>
</dbReference>
<dbReference type="SUPFAM" id="SSF47203">
    <property type="entry name" value="Acyl-CoA dehydrogenase C-terminal domain-like"/>
    <property type="match status" value="1"/>
</dbReference>
<evidence type="ECO:0000259" key="7">
    <source>
        <dbReference type="Pfam" id="PF02771"/>
    </source>
</evidence>
<dbReference type="InterPro" id="IPR013786">
    <property type="entry name" value="AcylCoA_DH/ox_N"/>
</dbReference>
<dbReference type="Proteomes" id="UP001595816">
    <property type="component" value="Unassembled WGS sequence"/>
</dbReference>
<dbReference type="CDD" id="cd00567">
    <property type="entry name" value="ACAD"/>
    <property type="match status" value="1"/>
</dbReference>
<protein>
    <submittedName>
        <fullName evidence="8">Acyl-CoA dehydrogenase family protein</fullName>
        <ecNumber evidence="8">1.-.-.-</ecNumber>
    </submittedName>
</protein>
<comment type="caution">
    <text evidence="8">The sequence shown here is derived from an EMBL/GenBank/DDBJ whole genome shotgun (WGS) entry which is preliminary data.</text>
</comment>
<dbReference type="Gene3D" id="1.20.140.10">
    <property type="entry name" value="Butyryl-CoA Dehydrogenase, subunit A, domain 3"/>
    <property type="match status" value="1"/>
</dbReference>
<dbReference type="SUPFAM" id="SSF56645">
    <property type="entry name" value="Acyl-CoA dehydrogenase NM domain-like"/>
    <property type="match status" value="1"/>
</dbReference>
<keyword evidence="4" id="KW-0274">FAD</keyword>
<dbReference type="RefSeq" id="WP_253761409.1">
    <property type="nucleotide sequence ID" value="NZ_JAMZDZ010000001.1"/>
</dbReference>
<dbReference type="PANTHER" id="PTHR43884:SF20">
    <property type="entry name" value="ACYL-COA DEHYDROGENASE FADE28"/>
    <property type="match status" value="1"/>
</dbReference>
<dbReference type="InterPro" id="IPR036250">
    <property type="entry name" value="AcylCo_DH-like_C"/>
</dbReference>
<name>A0ABV8LVY0_9ACTN</name>
<dbReference type="InterPro" id="IPR037069">
    <property type="entry name" value="AcylCoA_DH/ox_N_sf"/>
</dbReference>
<dbReference type="InterPro" id="IPR009100">
    <property type="entry name" value="AcylCoA_DH/oxidase_NM_dom_sf"/>
</dbReference>
<evidence type="ECO:0000256" key="3">
    <source>
        <dbReference type="ARBA" id="ARBA00022630"/>
    </source>
</evidence>
<sequence length="356" mass="37058">MTGLLYSEVESALRAELRAMLRQHSDPPARIERADPVDVDLWRRLADMGLAGLLVPEELGGAGASPREAAVVLEELGRAVAPVPYLGCAVVAGTALLSCGEPDLLAGLAAGERPVALAVPFAGPPSGAWSPTVTAAGDRLTGSVRAVADAITAEILLVPAGAGLFAVEARRVRREQCTSLDETRRLCDLSFDGTPGRLLAEGADAETAVRDALLAGAALLASEQVGVAEWCLDTTVEHARGRYQFGRPIGSFQAVKHRLADVWVAVTQARAVARYAASAVAEKSEVEVAAALAQAHCSGVAVEAAEACVQLHGGIGMTWEHPAHLYLKRARSAALAYGAADVHRARLAELVDLPPA</sequence>
<evidence type="ECO:0000256" key="4">
    <source>
        <dbReference type="ARBA" id="ARBA00022827"/>
    </source>
</evidence>
<dbReference type="PANTHER" id="PTHR43884">
    <property type="entry name" value="ACYL-COA DEHYDROGENASE"/>
    <property type="match status" value="1"/>
</dbReference>
<dbReference type="InterPro" id="IPR009075">
    <property type="entry name" value="AcylCo_DH/oxidase_C"/>
</dbReference>
<dbReference type="Gene3D" id="1.10.540.10">
    <property type="entry name" value="Acyl-CoA dehydrogenase/oxidase, N-terminal domain"/>
    <property type="match status" value="1"/>
</dbReference>
<reference evidence="9" key="1">
    <citation type="journal article" date="2019" name="Int. J. Syst. Evol. Microbiol.">
        <title>The Global Catalogue of Microorganisms (GCM) 10K type strain sequencing project: providing services to taxonomists for standard genome sequencing and annotation.</title>
        <authorList>
            <consortium name="The Broad Institute Genomics Platform"/>
            <consortium name="The Broad Institute Genome Sequencing Center for Infectious Disease"/>
            <person name="Wu L."/>
            <person name="Ma J."/>
        </authorList>
    </citation>
    <scope>NUCLEOTIDE SEQUENCE [LARGE SCALE GENOMIC DNA]</scope>
    <source>
        <strain evidence="9">CGMCC 4.7289</strain>
    </source>
</reference>
<dbReference type="Pfam" id="PF02771">
    <property type="entry name" value="Acyl-CoA_dh_N"/>
    <property type="match status" value="1"/>
</dbReference>
<keyword evidence="5 8" id="KW-0560">Oxidoreductase</keyword>
<evidence type="ECO:0000256" key="1">
    <source>
        <dbReference type="ARBA" id="ARBA00001974"/>
    </source>
</evidence>